<dbReference type="Proteomes" id="UP001454086">
    <property type="component" value="Unassembled WGS sequence"/>
</dbReference>
<evidence type="ECO:0000256" key="4">
    <source>
        <dbReference type="ARBA" id="ARBA00022801"/>
    </source>
</evidence>
<evidence type="ECO:0000256" key="3">
    <source>
        <dbReference type="ARBA" id="ARBA00022763"/>
    </source>
</evidence>
<evidence type="ECO:0000256" key="7">
    <source>
        <dbReference type="ARBA" id="ARBA00023239"/>
    </source>
</evidence>
<keyword evidence="4 8" id="KW-0378">Hydrolase</keyword>
<evidence type="ECO:0000256" key="5">
    <source>
        <dbReference type="ARBA" id="ARBA00023124"/>
    </source>
</evidence>
<comment type="similarity">
    <text evidence="1 8">Belongs to the SOS response-associated peptidase family.</text>
</comment>
<accession>A0ABV1CZC3</accession>
<dbReference type="SUPFAM" id="SSF143081">
    <property type="entry name" value="BB1717-like"/>
    <property type="match status" value="1"/>
</dbReference>
<proteinExistence type="inferred from homology"/>
<dbReference type="Pfam" id="PF02586">
    <property type="entry name" value="SRAP"/>
    <property type="match status" value="1"/>
</dbReference>
<organism evidence="9 10">
    <name type="scientific">Enterocloster hominis</name>
    <name type="common">ex Hitch et al. 2024</name>
    <dbReference type="NCBI Taxonomy" id="1917870"/>
    <lineage>
        <taxon>Bacteria</taxon>
        <taxon>Bacillati</taxon>
        <taxon>Bacillota</taxon>
        <taxon>Clostridia</taxon>
        <taxon>Lachnospirales</taxon>
        <taxon>Lachnospiraceae</taxon>
        <taxon>Enterocloster</taxon>
    </lineage>
</organism>
<keyword evidence="5" id="KW-0190">Covalent protein-DNA linkage</keyword>
<keyword evidence="2 8" id="KW-0645">Protease</keyword>
<dbReference type="PANTHER" id="PTHR13604">
    <property type="entry name" value="DC12-RELATED"/>
    <property type="match status" value="1"/>
</dbReference>
<dbReference type="InterPro" id="IPR003738">
    <property type="entry name" value="SRAP"/>
</dbReference>
<evidence type="ECO:0000256" key="8">
    <source>
        <dbReference type="RuleBase" id="RU364100"/>
    </source>
</evidence>
<keyword evidence="10" id="KW-1185">Reference proteome</keyword>
<dbReference type="EMBL" id="JBBMFM010000001">
    <property type="protein sequence ID" value="MEQ2423488.1"/>
    <property type="molecule type" value="Genomic_DNA"/>
</dbReference>
<keyword evidence="3" id="KW-0227">DNA damage</keyword>
<evidence type="ECO:0000256" key="6">
    <source>
        <dbReference type="ARBA" id="ARBA00023125"/>
    </source>
</evidence>
<gene>
    <name evidence="9" type="ORF">WMQ36_00740</name>
</gene>
<comment type="caution">
    <text evidence="9">The sequence shown here is derived from an EMBL/GenBank/DDBJ whole genome shotgun (WGS) entry which is preliminary data.</text>
</comment>
<keyword evidence="6" id="KW-0238">DNA-binding</keyword>
<dbReference type="InterPro" id="IPR036590">
    <property type="entry name" value="SRAP-like"/>
</dbReference>
<dbReference type="PANTHER" id="PTHR13604:SF0">
    <property type="entry name" value="ABASIC SITE PROCESSING PROTEIN HMCES"/>
    <property type="match status" value="1"/>
</dbReference>
<reference evidence="9 10" key="1">
    <citation type="submission" date="2024-03" db="EMBL/GenBank/DDBJ databases">
        <title>Human intestinal bacterial collection.</title>
        <authorList>
            <person name="Pauvert C."/>
            <person name="Hitch T.C.A."/>
            <person name="Clavel T."/>
        </authorList>
    </citation>
    <scope>NUCLEOTIDE SEQUENCE [LARGE SCALE GENOMIC DNA]</scope>
    <source>
        <strain evidence="9 10">CLA-SR-H021</strain>
    </source>
</reference>
<evidence type="ECO:0000313" key="10">
    <source>
        <dbReference type="Proteomes" id="UP001454086"/>
    </source>
</evidence>
<dbReference type="Gene3D" id="3.90.1680.10">
    <property type="entry name" value="SOS response associated peptidase-like"/>
    <property type="match status" value="1"/>
</dbReference>
<sequence>MCGRYYFSVDLLDEIRELVEPGDWKLELGLLEKDMHPGDVAPVITIRDHTAQGYAERGSVEWGSAERGNVERGNVSPAPVFLGIQKMRWGFKAPGGKGLVFNARSESVLEKRMFRDSVSHRRVAVPVSWFYEWNQSKEKYTFTREDGQVLFLAGFYSKYEDGDNFVILTTQANQSMAPVHSRMPLVLERDQVRDWIMDEDGFQGMLEQVPARLSKSCEYEQQTLF</sequence>
<keyword evidence="7" id="KW-0456">Lyase</keyword>
<dbReference type="RefSeq" id="WP_349117586.1">
    <property type="nucleotide sequence ID" value="NZ_JBBMFM010000001.1"/>
</dbReference>
<dbReference type="EC" id="3.4.-.-" evidence="8"/>
<evidence type="ECO:0000256" key="1">
    <source>
        <dbReference type="ARBA" id="ARBA00008136"/>
    </source>
</evidence>
<name>A0ABV1CZC3_9FIRM</name>
<evidence type="ECO:0000313" key="9">
    <source>
        <dbReference type="EMBL" id="MEQ2423488.1"/>
    </source>
</evidence>
<protein>
    <recommendedName>
        <fullName evidence="8">Abasic site processing protein</fullName>
        <ecNumber evidence="8">3.4.-.-</ecNumber>
    </recommendedName>
</protein>
<evidence type="ECO:0000256" key="2">
    <source>
        <dbReference type="ARBA" id="ARBA00022670"/>
    </source>
</evidence>